<accession>A0A433U9R6</accession>
<dbReference type="InterPro" id="IPR007123">
    <property type="entry name" value="Gelsolin-like_dom"/>
</dbReference>
<dbReference type="InterPro" id="IPR029006">
    <property type="entry name" value="ADF-H/Gelsolin-like_dom_sf"/>
</dbReference>
<dbReference type="PANTHER" id="PTHR11977">
    <property type="entry name" value="VILLIN"/>
    <property type="match status" value="1"/>
</dbReference>
<dbReference type="STRING" id="188477.A0A433U9R6"/>
<proteinExistence type="predicted"/>
<dbReference type="SMART" id="SM00262">
    <property type="entry name" value="GEL"/>
    <property type="match status" value="1"/>
</dbReference>
<feature type="domain" description="Gelsolin-like" evidence="2">
    <location>
        <begin position="26"/>
        <end position="106"/>
    </location>
</feature>
<evidence type="ECO:0000259" key="2">
    <source>
        <dbReference type="Pfam" id="PF00626"/>
    </source>
</evidence>
<dbReference type="PANTHER" id="PTHR11977:SF123">
    <property type="entry name" value="GELSOLIN"/>
    <property type="match status" value="1"/>
</dbReference>
<comment type="caution">
    <text evidence="3">The sequence shown here is derived from an EMBL/GenBank/DDBJ whole genome shotgun (WGS) entry which is preliminary data.</text>
</comment>
<dbReference type="GO" id="GO:0051016">
    <property type="term" value="P:barbed-end actin filament capping"/>
    <property type="evidence" value="ECO:0007669"/>
    <property type="project" value="TreeGrafter"/>
</dbReference>
<protein>
    <recommendedName>
        <fullName evidence="2">Gelsolin-like domain-containing protein</fullName>
    </recommendedName>
</protein>
<dbReference type="Pfam" id="PF00626">
    <property type="entry name" value="Gelsolin"/>
    <property type="match status" value="1"/>
</dbReference>
<organism evidence="3 4">
    <name type="scientific">Elysia chlorotica</name>
    <name type="common">Eastern emerald elysia</name>
    <name type="synonym">Sea slug</name>
    <dbReference type="NCBI Taxonomy" id="188477"/>
    <lineage>
        <taxon>Eukaryota</taxon>
        <taxon>Metazoa</taxon>
        <taxon>Spiralia</taxon>
        <taxon>Lophotrochozoa</taxon>
        <taxon>Mollusca</taxon>
        <taxon>Gastropoda</taxon>
        <taxon>Heterobranchia</taxon>
        <taxon>Euthyneura</taxon>
        <taxon>Panpulmonata</taxon>
        <taxon>Sacoglossa</taxon>
        <taxon>Placobranchoidea</taxon>
        <taxon>Plakobranchidae</taxon>
        <taxon>Elysia</taxon>
    </lineage>
</organism>
<keyword evidence="4" id="KW-1185">Reference proteome</keyword>
<dbReference type="OrthoDB" id="6375767at2759"/>
<dbReference type="GO" id="GO:0015629">
    <property type="term" value="C:actin cytoskeleton"/>
    <property type="evidence" value="ECO:0007669"/>
    <property type="project" value="TreeGrafter"/>
</dbReference>
<dbReference type="InterPro" id="IPR007122">
    <property type="entry name" value="Villin/Gelsolin"/>
</dbReference>
<reference evidence="3 4" key="1">
    <citation type="submission" date="2019-01" db="EMBL/GenBank/DDBJ databases">
        <title>A draft genome assembly of the solar-powered sea slug Elysia chlorotica.</title>
        <authorList>
            <person name="Cai H."/>
            <person name="Li Q."/>
            <person name="Fang X."/>
            <person name="Li J."/>
            <person name="Curtis N.E."/>
            <person name="Altenburger A."/>
            <person name="Shibata T."/>
            <person name="Feng M."/>
            <person name="Maeda T."/>
            <person name="Schwartz J.A."/>
            <person name="Shigenobu S."/>
            <person name="Lundholm N."/>
            <person name="Nishiyama T."/>
            <person name="Yang H."/>
            <person name="Hasebe M."/>
            <person name="Li S."/>
            <person name="Pierce S.K."/>
            <person name="Wang J."/>
        </authorList>
    </citation>
    <scope>NUCLEOTIDE SEQUENCE [LARGE SCALE GENOMIC DNA]</scope>
    <source>
        <strain evidence="3">EC2010</strain>
        <tissue evidence="3">Whole organism of an adult</tissue>
    </source>
</reference>
<dbReference type="GO" id="GO:0008154">
    <property type="term" value="P:actin polymerization or depolymerization"/>
    <property type="evidence" value="ECO:0007669"/>
    <property type="project" value="TreeGrafter"/>
</dbReference>
<evidence type="ECO:0000313" key="4">
    <source>
        <dbReference type="Proteomes" id="UP000271974"/>
    </source>
</evidence>
<gene>
    <name evidence="3" type="ORF">EGW08_001725</name>
</gene>
<keyword evidence="1" id="KW-0677">Repeat</keyword>
<dbReference type="SUPFAM" id="SSF55753">
    <property type="entry name" value="Actin depolymerizing proteins"/>
    <property type="match status" value="1"/>
</dbReference>
<evidence type="ECO:0000313" key="3">
    <source>
        <dbReference type="EMBL" id="RUS90548.1"/>
    </source>
</evidence>
<dbReference type="Proteomes" id="UP000271974">
    <property type="component" value="Unassembled WGS sequence"/>
</dbReference>
<dbReference type="Gene3D" id="3.40.20.10">
    <property type="entry name" value="Severin"/>
    <property type="match status" value="1"/>
</dbReference>
<dbReference type="GO" id="GO:0005546">
    <property type="term" value="F:phosphatidylinositol-4,5-bisphosphate binding"/>
    <property type="evidence" value="ECO:0007669"/>
    <property type="project" value="TreeGrafter"/>
</dbReference>
<dbReference type="AlphaFoldDB" id="A0A433U9R6"/>
<sequence>MNRVDPAFARVDAKRAGFYVWRIENMQVVPIAKEFYGEFFRGDSYIVLSIKDVRGLDSHVHFWLGNDTSQDEAGVAAYKSVELDDLLGGSPVEHREVEGHESRRFLGYFPNGIK</sequence>
<evidence type="ECO:0000256" key="1">
    <source>
        <dbReference type="ARBA" id="ARBA00022737"/>
    </source>
</evidence>
<dbReference type="EMBL" id="RQTK01000030">
    <property type="protein sequence ID" value="RUS90548.1"/>
    <property type="molecule type" value="Genomic_DNA"/>
</dbReference>
<dbReference type="GO" id="GO:0005737">
    <property type="term" value="C:cytoplasm"/>
    <property type="evidence" value="ECO:0007669"/>
    <property type="project" value="TreeGrafter"/>
</dbReference>
<dbReference type="GO" id="GO:0051015">
    <property type="term" value="F:actin filament binding"/>
    <property type="evidence" value="ECO:0007669"/>
    <property type="project" value="InterPro"/>
</dbReference>
<dbReference type="CDD" id="cd11290">
    <property type="entry name" value="gelsolin_S1_like"/>
    <property type="match status" value="1"/>
</dbReference>
<dbReference type="PRINTS" id="PR00597">
    <property type="entry name" value="GELSOLIN"/>
</dbReference>
<name>A0A433U9R6_ELYCH</name>
<dbReference type="GO" id="GO:0051014">
    <property type="term" value="P:actin filament severing"/>
    <property type="evidence" value="ECO:0007669"/>
    <property type="project" value="TreeGrafter"/>
</dbReference>